<dbReference type="Proteomes" id="UP000236649">
    <property type="component" value="Chromosome 3"/>
</dbReference>
<dbReference type="EMBL" id="AKAU01000256">
    <property type="protein sequence ID" value="EIM95069.1"/>
    <property type="molecule type" value="Genomic_DNA"/>
</dbReference>
<name>A0AAJ4W018_9BURK</name>
<dbReference type="KEGG" id="phs:C2L64_35700"/>
<dbReference type="AlphaFoldDB" id="A0AAJ4W018"/>
<accession>A0AAJ4W018</accession>
<evidence type="ECO:0000313" key="2">
    <source>
        <dbReference type="EMBL" id="EIM95069.1"/>
    </source>
</evidence>
<dbReference type="Proteomes" id="UP000004980">
    <property type="component" value="Unassembled WGS sequence"/>
</dbReference>
<evidence type="ECO:0000313" key="4">
    <source>
        <dbReference type="Proteomes" id="UP000236649"/>
    </source>
</evidence>
<dbReference type="EMBL" id="CP026107">
    <property type="protein sequence ID" value="AUT73687.1"/>
    <property type="molecule type" value="Genomic_DNA"/>
</dbReference>
<evidence type="ECO:0000313" key="3">
    <source>
        <dbReference type="Proteomes" id="UP000004980"/>
    </source>
</evidence>
<reference evidence="1 4" key="2">
    <citation type="submission" date="2018-01" db="EMBL/GenBank/DDBJ databases">
        <title>Species boundaries and ecological features among Paraburkholderia terrae DSMZ17804T, P. hospita DSMZ17164T and P. caribensis DSMZ13236T.</title>
        <authorList>
            <person name="Pratama A.A."/>
        </authorList>
    </citation>
    <scope>NUCLEOTIDE SEQUENCE [LARGE SCALE GENOMIC DNA]</scope>
    <source>
        <strain evidence="1 4">DSM 17164</strain>
    </source>
</reference>
<protein>
    <submittedName>
        <fullName evidence="1 2">Alpha-amylase</fullName>
    </submittedName>
</protein>
<gene>
    <name evidence="1" type="ORF">C2L64_35700</name>
    <name evidence="2" type="ORF">WQE_40854</name>
</gene>
<organism evidence="1 4">
    <name type="scientific">Paraburkholderia hospita</name>
    <dbReference type="NCBI Taxonomy" id="169430"/>
    <lineage>
        <taxon>Bacteria</taxon>
        <taxon>Pseudomonadati</taxon>
        <taxon>Pseudomonadota</taxon>
        <taxon>Betaproteobacteria</taxon>
        <taxon>Burkholderiales</taxon>
        <taxon>Burkholderiaceae</taxon>
        <taxon>Paraburkholderia</taxon>
    </lineage>
</organism>
<reference evidence="2 3" key="1">
    <citation type="journal article" date="2012" name="J. Bacteriol.">
        <title>Draft Genome Sequence of the Soil Bacterium Burkholderia terrae Strain BS001, Which Interacts with Fungal Surface Structures.</title>
        <authorList>
            <person name="Nazir R."/>
            <person name="Hansen M.A."/>
            <person name="Sorensen S."/>
            <person name="van Elsas J.D."/>
        </authorList>
    </citation>
    <scope>NUCLEOTIDE SEQUENCE [LARGE SCALE GENOMIC DNA]</scope>
    <source>
        <strain evidence="2 3">BS001</strain>
    </source>
</reference>
<evidence type="ECO:0000313" key="1">
    <source>
        <dbReference type="EMBL" id="AUT73687.1"/>
    </source>
</evidence>
<keyword evidence="3" id="KW-1185">Reference proteome</keyword>
<proteinExistence type="predicted"/>
<sequence length="52" mass="6011">MKFRSGCRLINLLSDDHSRPGADGRHAVVLEPYGYRWYRVGGLDYLLTRSEI</sequence>